<dbReference type="Proteomes" id="UP000310685">
    <property type="component" value="Unassembled WGS sequence"/>
</dbReference>
<organism evidence="15 18">
    <name type="scientific">Wallemia mellicola</name>
    <dbReference type="NCBI Taxonomy" id="1708541"/>
    <lineage>
        <taxon>Eukaryota</taxon>
        <taxon>Fungi</taxon>
        <taxon>Dikarya</taxon>
        <taxon>Basidiomycota</taxon>
        <taxon>Wallemiomycotina</taxon>
        <taxon>Wallemiomycetes</taxon>
        <taxon>Wallemiales</taxon>
        <taxon>Wallemiaceae</taxon>
        <taxon>Wallemia</taxon>
    </lineage>
</organism>
<gene>
    <name evidence="16" type="ORF">E3Q02_00020</name>
    <name evidence="15" type="ORF">E3Q22_02055</name>
</gene>
<dbReference type="Proteomes" id="UP000309601">
    <property type="component" value="Unassembled WGS sequence"/>
</dbReference>
<dbReference type="InterPro" id="IPR050603">
    <property type="entry name" value="MYST_HAT"/>
</dbReference>
<keyword evidence="4 15" id="KW-0808">Transferase</keyword>
<dbReference type="GO" id="GO:0035267">
    <property type="term" value="C:NuA4 histone acetyltransferase complex"/>
    <property type="evidence" value="ECO:0007669"/>
    <property type="project" value="TreeGrafter"/>
</dbReference>
<evidence type="ECO:0000256" key="6">
    <source>
        <dbReference type="ARBA" id="ARBA00022771"/>
    </source>
</evidence>
<evidence type="ECO:0000256" key="12">
    <source>
        <dbReference type="ARBA" id="ARBA00023315"/>
    </source>
</evidence>
<feature type="active site" description="Proton donor/acceptor" evidence="13">
    <location>
        <position position="181"/>
    </location>
</feature>
<dbReference type="PROSITE" id="PS51726">
    <property type="entry name" value="MYST_HAT"/>
    <property type="match status" value="1"/>
</dbReference>
<comment type="similarity">
    <text evidence="2">Belongs to the MYST (SAS/MOZ) family.</text>
</comment>
<accession>A0A4T0MAW9</accession>
<evidence type="ECO:0000256" key="3">
    <source>
        <dbReference type="ARBA" id="ARBA00013184"/>
    </source>
</evidence>
<evidence type="ECO:0000256" key="7">
    <source>
        <dbReference type="ARBA" id="ARBA00022833"/>
    </source>
</evidence>
<evidence type="ECO:0000256" key="8">
    <source>
        <dbReference type="ARBA" id="ARBA00022990"/>
    </source>
</evidence>
<keyword evidence="12 15" id="KW-0012">Acyltransferase</keyword>
<evidence type="ECO:0000313" key="17">
    <source>
        <dbReference type="Proteomes" id="UP000309601"/>
    </source>
</evidence>
<evidence type="ECO:0000256" key="10">
    <source>
        <dbReference type="ARBA" id="ARBA00023163"/>
    </source>
</evidence>
<evidence type="ECO:0000256" key="9">
    <source>
        <dbReference type="ARBA" id="ARBA00023015"/>
    </source>
</evidence>
<feature type="domain" description="MYST-type HAT" evidence="14">
    <location>
        <begin position="8"/>
        <end position="265"/>
    </location>
</feature>
<evidence type="ECO:0000313" key="16">
    <source>
        <dbReference type="EMBL" id="TIC71285.1"/>
    </source>
</evidence>
<keyword evidence="10" id="KW-0804">Transcription</keyword>
<dbReference type="InterPro" id="IPR013087">
    <property type="entry name" value="Znf_C2H2_type"/>
</dbReference>
<dbReference type="AlphaFoldDB" id="A0A4T0MAW9"/>
<evidence type="ECO:0000256" key="4">
    <source>
        <dbReference type="ARBA" id="ARBA00022679"/>
    </source>
</evidence>
<dbReference type="EMBL" id="SPRW01000001">
    <property type="protein sequence ID" value="TIC71285.1"/>
    <property type="molecule type" value="Genomic_DNA"/>
</dbReference>
<keyword evidence="6" id="KW-0863">Zinc-finger</keyword>
<dbReference type="InterPro" id="IPR002717">
    <property type="entry name" value="HAT_MYST-type"/>
</dbReference>
<sequence length="280" mass="32617">MTKTDEASVLKQLESVRFGEWIIHPASRSPYPILQTTNINKLYVCSRCFEYMTSRTTYKEHITDCPHPIPPGKKVYDGHGQRIYKVDGYFFKSFCQNLSLFGKLFIENKTVYFDLESFDYFVLTDNDQPVGYFSKEKHNVDQYNLACIVTFPPFQNKSYGRLLIECSYALSHLDGYYGTPERPLSDLGMRSYVSFWMDILRRSLPDQKTEWTLSQWSQKTGLKEEDITLALKQSKLLDHRVTIKTIDENRTVFVISPDDDALTKPLKSFKLDLDCLLPDE</sequence>
<dbReference type="SUPFAM" id="SSF55729">
    <property type="entry name" value="Acyl-CoA N-acyltransferases (Nat)"/>
    <property type="match status" value="1"/>
</dbReference>
<name>A0A4T0MAW9_9BASI</name>
<dbReference type="PANTHER" id="PTHR10615:SF219">
    <property type="entry name" value="HISTONE ACETYLTRANSFERASE KAT5"/>
    <property type="match status" value="1"/>
</dbReference>
<evidence type="ECO:0000256" key="5">
    <source>
        <dbReference type="ARBA" id="ARBA00022723"/>
    </source>
</evidence>
<dbReference type="EMBL" id="SPRC01000018">
    <property type="protein sequence ID" value="TIB80155.1"/>
    <property type="molecule type" value="Genomic_DNA"/>
</dbReference>
<dbReference type="EC" id="2.3.1.48" evidence="3"/>
<dbReference type="Pfam" id="PF17772">
    <property type="entry name" value="zf-MYST"/>
    <property type="match status" value="1"/>
</dbReference>
<reference evidence="17 18" key="1">
    <citation type="submission" date="2019-03" db="EMBL/GenBank/DDBJ databases">
        <title>Sequencing 25 genomes of Wallemia mellicola.</title>
        <authorList>
            <person name="Gostincar C."/>
        </authorList>
    </citation>
    <scope>NUCLEOTIDE SEQUENCE [LARGE SCALE GENOMIC DNA]</scope>
    <source>
        <strain evidence="16 17">EXF-1274</strain>
        <strain evidence="15 18">EXF-6152</strain>
    </source>
</reference>
<keyword evidence="11" id="KW-0539">Nucleus</keyword>
<keyword evidence="9" id="KW-0805">Transcription regulation</keyword>
<evidence type="ECO:0000256" key="2">
    <source>
        <dbReference type="ARBA" id="ARBA00010107"/>
    </source>
</evidence>
<evidence type="ECO:0000256" key="13">
    <source>
        <dbReference type="PIRSR" id="PIRSR602717-51"/>
    </source>
</evidence>
<dbReference type="GO" id="GO:0005634">
    <property type="term" value="C:nucleus"/>
    <property type="evidence" value="ECO:0007669"/>
    <property type="project" value="UniProtKB-SubCell"/>
</dbReference>
<dbReference type="GO" id="GO:0046972">
    <property type="term" value="F:histone H4K16 acetyltransferase activity"/>
    <property type="evidence" value="ECO:0007669"/>
    <property type="project" value="TreeGrafter"/>
</dbReference>
<dbReference type="InterPro" id="IPR040706">
    <property type="entry name" value="Zf-MYST"/>
</dbReference>
<dbReference type="Gene3D" id="1.10.10.10">
    <property type="entry name" value="Winged helix-like DNA-binding domain superfamily/Winged helix DNA-binding domain"/>
    <property type="match status" value="1"/>
</dbReference>
<evidence type="ECO:0000259" key="14">
    <source>
        <dbReference type="PROSITE" id="PS51726"/>
    </source>
</evidence>
<dbReference type="GO" id="GO:0008270">
    <property type="term" value="F:zinc ion binding"/>
    <property type="evidence" value="ECO:0007669"/>
    <property type="project" value="UniProtKB-KW"/>
</dbReference>
<protein>
    <recommendedName>
        <fullName evidence="3">histone acetyltransferase</fullName>
        <ecNumber evidence="3">2.3.1.48</ecNumber>
    </recommendedName>
</protein>
<keyword evidence="7" id="KW-0862">Zinc</keyword>
<dbReference type="InterPro" id="IPR016181">
    <property type="entry name" value="Acyl_CoA_acyltransferase"/>
</dbReference>
<dbReference type="Gene3D" id="3.40.630.30">
    <property type="match status" value="1"/>
</dbReference>
<evidence type="ECO:0000256" key="1">
    <source>
        <dbReference type="ARBA" id="ARBA00004123"/>
    </source>
</evidence>
<evidence type="ECO:0000313" key="18">
    <source>
        <dbReference type="Proteomes" id="UP000310685"/>
    </source>
</evidence>
<comment type="caution">
    <text evidence="15">The sequence shown here is derived from an EMBL/GenBank/DDBJ whole genome shotgun (WGS) entry which is preliminary data.</text>
</comment>
<dbReference type="CDD" id="cd04301">
    <property type="entry name" value="NAT_SF"/>
    <property type="match status" value="1"/>
</dbReference>
<dbReference type="InterPro" id="IPR036388">
    <property type="entry name" value="WH-like_DNA-bd_sf"/>
</dbReference>
<comment type="subcellular location">
    <subcellularLocation>
        <location evidence="1">Nucleus</location>
    </subcellularLocation>
</comment>
<dbReference type="PROSITE" id="PS00028">
    <property type="entry name" value="ZINC_FINGER_C2H2_1"/>
    <property type="match status" value="1"/>
</dbReference>
<proteinExistence type="inferred from homology"/>
<dbReference type="Pfam" id="PF01853">
    <property type="entry name" value="MOZ_SAS"/>
    <property type="match status" value="1"/>
</dbReference>
<keyword evidence="8" id="KW-0007">Acetylation</keyword>
<evidence type="ECO:0000313" key="15">
    <source>
        <dbReference type="EMBL" id="TIB80155.1"/>
    </source>
</evidence>
<dbReference type="Gene3D" id="3.30.60.60">
    <property type="entry name" value="N-acetyl transferase-like"/>
    <property type="match status" value="1"/>
</dbReference>
<dbReference type="PANTHER" id="PTHR10615">
    <property type="entry name" value="HISTONE ACETYLTRANSFERASE"/>
    <property type="match status" value="1"/>
</dbReference>
<dbReference type="GO" id="GO:0006355">
    <property type="term" value="P:regulation of DNA-templated transcription"/>
    <property type="evidence" value="ECO:0007669"/>
    <property type="project" value="InterPro"/>
</dbReference>
<evidence type="ECO:0000256" key="11">
    <source>
        <dbReference type="ARBA" id="ARBA00023242"/>
    </source>
</evidence>
<keyword evidence="5" id="KW-0479">Metal-binding</keyword>